<evidence type="ECO:0000256" key="4">
    <source>
        <dbReference type="ARBA" id="ARBA00022679"/>
    </source>
</evidence>
<name>A0ABQ6A667_9PROT</name>
<dbReference type="PANTHER" id="PTHR43646">
    <property type="entry name" value="GLYCOSYLTRANSFERASE"/>
    <property type="match status" value="1"/>
</dbReference>
<evidence type="ECO:0000256" key="5">
    <source>
        <dbReference type="ARBA" id="ARBA00023136"/>
    </source>
</evidence>
<evidence type="ECO:0000259" key="6">
    <source>
        <dbReference type="Pfam" id="PF00535"/>
    </source>
</evidence>
<keyword evidence="8" id="KW-1185">Reference proteome</keyword>
<keyword evidence="3" id="KW-0328">Glycosyltransferase</keyword>
<dbReference type="RefSeq" id="WP_284258754.1">
    <property type="nucleotide sequence ID" value="NZ_BSOS01000073.1"/>
</dbReference>
<evidence type="ECO:0000313" key="8">
    <source>
        <dbReference type="Proteomes" id="UP001156641"/>
    </source>
</evidence>
<proteinExistence type="predicted"/>
<feature type="domain" description="Glycosyltransferase 2-like" evidence="6">
    <location>
        <begin position="4"/>
        <end position="171"/>
    </location>
</feature>
<dbReference type="InterPro" id="IPR001173">
    <property type="entry name" value="Glyco_trans_2-like"/>
</dbReference>
<dbReference type="Proteomes" id="UP001156641">
    <property type="component" value="Unassembled WGS sequence"/>
</dbReference>
<accession>A0ABQ6A667</accession>
<dbReference type="Gene3D" id="3.90.550.10">
    <property type="entry name" value="Spore Coat Polysaccharide Biosynthesis Protein SpsA, Chain A"/>
    <property type="match status" value="1"/>
</dbReference>
<dbReference type="CDD" id="cd06423">
    <property type="entry name" value="CESA_like"/>
    <property type="match status" value="1"/>
</dbReference>
<sequence>MKISFVVPAYNEQALLTRSLTAIRDEILRAGQELGKDAEIIVVNNASTDRTREIALSIPGVTVVDEPRKGLVQARWCGFEHSTGELIANIDADTIIPPGWLTEVMRQFERGPALVALSGPYIYYGVPNRVNMVVGAYYRLAFTAYLLNRFVLNVGSMLQGGNFIVKRSAMLKLGSPDLRFSFYGEDTDMARRLSKVGGVKFTFRLPAQSSGRRLAGEGVFTIGLRYSMNFFWATFRKKPFTEAWQDIRE</sequence>
<keyword evidence="2" id="KW-1003">Cell membrane</keyword>
<dbReference type="PANTHER" id="PTHR43646:SF2">
    <property type="entry name" value="GLYCOSYLTRANSFERASE 2-LIKE DOMAIN-CONTAINING PROTEIN"/>
    <property type="match status" value="1"/>
</dbReference>
<keyword evidence="4 7" id="KW-0808">Transferase</keyword>
<evidence type="ECO:0000256" key="3">
    <source>
        <dbReference type="ARBA" id="ARBA00022676"/>
    </source>
</evidence>
<dbReference type="GO" id="GO:0016740">
    <property type="term" value="F:transferase activity"/>
    <property type="evidence" value="ECO:0007669"/>
    <property type="project" value="UniProtKB-KW"/>
</dbReference>
<dbReference type="EMBL" id="BSOS01000073">
    <property type="protein sequence ID" value="GLR67945.1"/>
    <property type="molecule type" value="Genomic_DNA"/>
</dbReference>
<evidence type="ECO:0000256" key="2">
    <source>
        <dbReference type="ARBA" id="ARBA00022475"/>
    </source>
</evidence>
<evidence type="ECO:0000313" key="7">
    <source>
        <dbReference type="EMBL" id="GLR67945.1"/>
    </source>
</evidence>
<comment type="caution">
    <text evidence="7">The sequence shown here is derived from an EMBL/GenBank/DDBJ whole genome shotgun (WGS) entry which is preliminary data.</text>
</comment>
<comment type="subcellular location">
    <subcellularLocation>
        <location evidence="1">Cell membrane</location>
    </subcellularLocation>
</comment>
<keyword evidence="5" id="KW-0472">Membrane</keyword>
<reference evidence="8" key="1">
    <citation type="journal article" date="2019" name="Int. J. Syst. Evol. Microbiol.">
        <title>The Global Catalogue of Microorganisms (GCM) 10K type strain sequencing project: providing services to taxonomists for standard genome sequencing and annotation.</title>
        <authorList>
            <consortium name="The Broad Institute Genomics Platform"/>
            <consortium name="The Broad Institute Genome Sequencing Center for Infectious Disease"/>
            <person name="Wu L."/>
            <person name="Ma J."/>
        </authorList>
    </citation>
    <scope>NUCLEOTIDE SEQUENCE [LARGE SCALE GENOMIC DNA]</scope>
    <source>
        <strain evidence="8">NBRC 112502</strain>
    </source>
</reference>
<protein>
    <submittedName>
        <fullName evidence="7">Glycosyl transferase</fullName>
    </submittedName>
</protein>
<dbReference type="InterPro" id="IPR029044">
    <property type="entry name" value="Nucleotide-diphossugar_trans"/>
</dbReference>
<gene>
    <name evidence="7" type="ORF">GCM10010909_26260</name>
</gene>
<dbReference type="Pfam" id="PF00535">
    <property type="entry name" value="Glycos_transf_2"/>
    <property type="match status" value="1"/>
</dbReference>
<evidence type="ECO:0000256" key="1">
    <source>
        <dbReference type="ARBA" id="ARBA00004236"/>
    </source>
</evidence>
<dbReference type="SUPFAM" id="SSF53448">
    <property type="entry name" value="Nucleotide-diphospho-sugar transferases"/>
    <property type="match status" value="1"/>
</dbReference>
<organism evidence="7 8">
    <name type="scientific">Acidocella aquatica</name>
    <dbReference type="NCBI Taxonomy" id="1922313"/>
    <lineage>
        <taxon>Bacteria</taxon>
        <taxon>Pseudomonadati</taxon>
        <taxon>Pseudomonadota</taxon>
        <taxon>Alphaproteobacteria</taxon>
        <taxon>Acetobacterales</taxon>
        <taxon>Acidocellaceae</taxon>
        <taxon>Acidocella</taxon>
    </lineage>
</organism>